<feature type="binding site" evidence="9">
    <location>
        <begin position="176"/>
        <end position="183"/>
    </location>
    <ligand>
        <name>NAD(+)</name>
        <dbReference type="ChEBI" id="CHEBI:57540"/>
    </ligand>
</feature>
<feature type="disulfide bond" description="Redox-active" evidence="10">
    <location>
        <begin position="41"/>
        <end position="46"/>
    </location>
</feature>
<keyword evidence="3 9" id="KW-0274">FAD</keyword>
<dbReference type="GO" id="GO:0050660">
    <property type="term" value="F:flavin adenine dinucleotide binding"/>
    <property type="evidence" value="ECO:0007669"/>
    <property type="project" value="TreeGrafter"/>
</dbReference>
<keyword evidence="4" id="KW-0521">NADP</keyword>
<dbReference type="Pfam" id="PF07992">
    <property type="entry name" value="Pyr_redox_2"/>
    <property type="match status" value="1"/>
</dbReference>
<dbReference type="RefSeq" id="WP_080821118.1">
    <property type="nucleotide sequence ID" value="NZ_LT009750.1"/>
</dbReference>
<dbReference type="GO" id="GO:0004148">
    <property type="term" value="F:dihydrolipoyl dehydrogenase (NADH) activity"/>
    <property type="evidence" value="ECO:0007669"/>
    <property type="project" value="UniProtKB-EC"/>
</dbReference>
<dbReference type="PROSITE" id="PS00076">
    <property type="entry name" value="PYRIDINE_REDOX_1"/>
    <property type="match status" value="1"/>
</dbReference>
<comment type="cofactor">
    <cofactor evidence="9">
        <name>FAD</name>
        <dbReference type="ChEBI" id="CHEBI:57692"/>
    </cofactor>
    <text evidence="9">Binds 1 FAD per subunit.</text>
</comment>
<sequence length="458" mass="48967">MKEYDAIFIGAGQAGPFLAARMAAMGRKVVLIERKFLGGTCVNAGCMPTKALVASAKTVEVTRRASEFGVTISGEPIVDMSAVAARARKVILDARNGLASWFDSLETMDVIHGQAKFVGAKAVSVDGADYTAPQIFINVGARPHIPDIPGLEDVPYLTSTSVIALEKLPKHLIVLGGSYIGLEFAQMYRRFGAEVTVIERGQQLAPKEDTDISQAIAEILSGNGIKVLLNHKLLSFTKEDAGVVVRTDQGEVRGSHVLVALGRRPNTDDLGLDLAGIETDQRGFITVDERLQTTAEGIWALGDCNGRGAFTHTSYNDFEIVAANLLDGGNRKVSDRILGYGLYIDPPLGRVGMTERQAKEAGHRIKVSTRPMSRVGRAVEKGETLGLMKLVADADTDRILGAAFLGVGGDEAVYGVLDAINLGATAEKLRWAVPIHPTVGELVPTLIGDLKEARNLLE</sequence>
<proteinExistence type="inferred from homology"/>
<evidence type="ECO:0000259" key="13">
    <source>
        <dbReference type="Pfam" id="PF07992"/>
    </source>
</evidence>
<evidence type="ECO:0000256" key="2">
    <source>
        <dbReference type="ARBA" id="ARBA00022630"/>
    </source>
</evidence>
<keyword evidence="2 11" id="KW-0285">Flavoprotein</keyword>
<comment type="similarity">
    <text evidence="1 11">Belongs to the class-I pyridine nucleotide-disulfide oxidoreductase family.</text>
</comment>
<evidence type="ECO:0000256" key="5">
    <source>
        <dbReference type="ARBA" id="ARBA00023002"/>
    </source>
</evidence>
<dbReference type="Pfam" id="PF02852">
    <property type="entry name" value="Pyr_redox_dim"/>
    <property type="match status" value="1"/>
</dbReference>
<evidence type="ECO:0000256" key="1">
    <source>
        <dbReference type="ARBA" id="ARBA00007532"/>
    </source>
</evidence>
<evidence type="ECO:0000259" key="12">
    <source>
        <dbReference type="Pfam" id="PF02852"/>
    </source>
</evidence>
<keyword evidence="9" id="KW-0547">Nucleotide-binding</keyword>
<keyword evidence="7 11" id="KW-0676">Redox-active center</keyword>
<evidence type="ECO:0000256" key="4">
    <source>
        <dbReference type="ARBA" id="ARBA00022857"/>
    </source>
</evidence>
<dbReference type="GO" id="GO:0003955">
    <property type="term" value="F:NAD(P)H dehydrogenase (quinone) activity"/>
    <property type="evidence" value="ECO:0007669"/>
    <property type="project" value="TreeGrafter"/>
</dbReference>
<dbReference type="Proteomes" id="UP000191987">
    <property type="component" value="Unassembled WGS sequence"/>
</dbReference>
<dbReference type="InterPro" id="IPR001100">
    <property type="entry name" value="Pyr_nuc-diS_OxRdtase"/>
</dbReference>
<dbReference type="PIRSF" id="PIRSF000350">
    <property type="entry name" value="Mercury_reductase_MerA"/>
    <property type="match status" value="1"/>
</dbReference>
<dbReference type="InterPro" id="IPR023753">
    <property type="entry name" value="FAD/NAD-binding_dom"/>
</dbReference>
<feature type="domain" description="Pyridine nucleotide-disulphide oxidoreductase dimerisation" evidence="12">
    <location>
        <begin position="342"/>
        <end position="445"/>
    </location>
</feature>
<keyword evidence="9" id="KW-0520">NAD</keyword>
<dbReference type="Gene3D" id="3.30.390.30">
    <property type="match status" value="1"/>
</dbReference>
<dbReference type="PANTHER" id="PTHR43014:SF2">
    <property type="entry name" value="MERCURIC REDUCTASE"/>
    <property type="match status" value="1"/>
</dbReference>
<feature type="domain" description="FAD/NAD(P)-binding" evidence="13">
    <location>
        <begin position="4"/>
        <end position="314"/>
    </location>
</feature>
<feature type="binding site" evidence="9">
    <location>
        <position position="50"/>
    </location>
    <ligand>
        <name>FAD</name>
        <dbReference type="ChEBI" id="CHEBI:57692"/>
    </ligand>
</feature>
<dbReference type="PRINTS" id="PR00411">
    <property type="entry name" value="PNDRDTASEI"/>
</dbReference>
<accession>A0A1S7S251</accession>
<dbReference type="InterPro" id="IPR016156">
    <property type="entry name" value="FAD/NAD-linked_Rdtase_dimer_sf"/>
</dbReference>
<dbReference type="EMBL" id="FBWG01000049">
    <property type="protein sequence ID" value="CUX61212.1"/>
    <property type="molecule type" value="Genomic_DNA"/>
</dbReference>
<dbReference type="SUPFAM" id="SSF55424">
    <property type="entry name" value="FAD/NAD-linked reductases, dimerisation (C-terminal) domain"/>
    <property type="match status" value="1"/>
</dbReference>
<dbReference type="EC" id="1.8.1.4" evidence="14"/>
<evidence type="ECO:0000256" key="11">
    <source>
        <dbReference type="RuleBase" id="RU003691"/>
    </source>
</evidence>
<reference evidence="14" key="1">
    <citation type="submission" date="2016-01" db="EMBL/GenBank/DDBJ databases">
        <authorList>
            <person name="Oliw E.H."/>
        </authorList>
    </citation>
    <scope>NUCLEOTIDE SEQUENCE [LARGE SCALE GENOMIC DNA]</scope>
    <source>
        <strain evidence="14">Zutra 3-1</strain>
    </source>
</reference>
<feature type="active site" description="Proton acceptor" evidence="8">
    <location>
        <position position="436"/>
    </location>
</feature>
<evidence type="ECO:0000256" key="8">
    <source>
        <dbReference type="PIRSR" id="PIRSR000350-2"/>
    </source>
</evidence>
<dbReference type="InterPro" id="IPR012999">
    <property type="entry name" value="Pyr_OxRdtase_I_AS"/>
</dbReference>
<dbReference type="SUPFAM" id="SSF51905">
    <property type="entry name" value="FAD/NAD(P)-binding domain"/>
    <property type="match status" value="1"/>
</dbReference>
<evidence type="ECO:0000256" key="7">
    <source>
        <dbReference type="ARBA" id="ARBA00023284"/>
    </source>
</evidence>
<evidence type="ECO:0000256" key="3">
    <source>
        <dbReference type="ARBA" id="ARBA00022827"/>
    </source>
</evidence>
<dbReference type="PANTHER" id="PTHR43014">
    <property type="entry name" value="MERCURIC REDUCTASE"/>
    <property type="match status" value="1"/>
</dbReference>
<feature type="binding site" evidence="9">
    <location>
        <position position="303"/>
    </location>
    <ligand>
        <name>FAD</name>
        <dbReference type="ChEBI" id="CHEBI:57692"/>
    </ligand>
</feature>
<name>A0A1S7S251_9HYPH</name>
<organism evidence="14">
    <name type="scientific">Agrobacterium deltaense Zutra 3/1</name>
    <dbReference type="NCBI Taxonomy" id="1183427"/>
    <lineage>
        <taxon>Bacteria</taxon>
        <taxon>Pseudomonadati</taxon>
        <taxon>Pseudomonadota</taxon>
        <taxon>Alphaproteobacteria</taxon>
        <taxon>Hyphomicrobiales</taxon>
        <taxon>Rhizobiaceae</taxon>
        <taxon>Rhizobium/Agrobacterium group</taxon>
        <taxon>Agrobacterium</taxon>
    </lineage>
</organism>
<dbReference type="PRINTS" id="PR00368">
    <property type="entry name" value="FADPNR"/>
</dbReference>
<feature type="binding site" evidence="9">
    <location>
        <position position="262"/>
    </location>
    <ligand>
        <name>NAD(+)</name>
        <dbReference type="ChEBI" id="CHEBI:57540"/>
    </ligand>
</feature>
<evidence type="ECO:0000313" key="14">
    <source>
        <dbReference type="EMBL" id="CUX61212.1"/>
    </source>
</evidence>
<protein>
    <submittedName>
        <fullName evidence="14">Putative Dihydrolipoyl dehydrogenase</fullName>
        <ecNumber evidence="14">1.8.1.4</ecNumber>
    </submittedName>
</protein>
<feature type="binding site" evidence="9">
    <location>
        <position position="199"/>
    </location>
    <ligand>
        <name>NAD(+)</name>
        <dbReference type="ChEBI" id="CHEBI:57540"/>
    </ligand>
</feature>
<dbReference type="Gene3D" id="3.50.50.60">
    <property type="entry name" value="FAD/NAD(P)-binding domain"/>
    <property type="match status" value="2"/>
</dbReference>
<evidence type="ECO:0000256" key="6">
    <source>
        <dbReference type="ARBA" id="ARBA00023157"/>
    </source>
</evidence>
<dbReference type="InterPro" id="IPR004099">
    <property type="entry name" value="Pyr_nucl-diS_OxRdtase_dimer"/>
</dbReference>
<evidence type="ECO:0000256" key="9">
    <source>
        <dbReference type="PIRSR" id="PIRSR000350-3"/>
    </source>
</evidence>
<dbReference type="AlphaFoldDB" id="A0A1S7S251"/>
<gene>
    <name evidence="14" type="ORF">AGR7C_pAt0025</name>
</gene>
<dbReference type="InterPro" id="IPR036188">
    <property type="entry name" value="FAD/NAD-bd_sf"/>
</dbReference>
<evidence type="ECO:0000256" key="10">
    <source>
        <dbReference type="PIRSR" id="PIRSR000350-4"/>
    </source>
</evidence>
<dbReference type="NCBIfam" id="NF004992">
    <property type="entry name" value="PRK06370.1-4"/>
    <property type="match status" value="1"/>
</dbReference>
<keyword evidence="5 11" id="KW-0560">Oxidoreductase</keyword>
<keyword evidence="6" id="KW-1015">Disulfide bond</keyword>